<dbReference type="PROSITE" id="PS51841">
    <property type="entry name" value="LTD"/>
    <property type="match status" value="1"/>
</dbReference>
<dbReference type="SMART" id="SM00849">
    <property type="entry name" value="Lactamase_B"/>
    <property type="match status" value="1"/>
</dbReference>
<sequence>MFRVKKNIVIPVFIILLLSLSILISNAAADSLIIHFIDVGQADSIFIQLPNSQTMLIDGGNNGDGSLIINYIKGLKKSNNKIDYLIGTHPHEDHIGGLDDIINEFDIGRVFMPKVSHSSKTFEDLMLAIRDNGLKISAAQVGQTIFNDDNIDLKAVILSPGRDSYDELNNYSVVIRLVYGDTTYLFTGDAEGLVENELLRQQLDLKANVLKVAHHGSSSSTGERFLKAVAPQYAVISVGKDNSYGHPSQLIIDRLQRDNIKIYRTDRQGTIIASSDGNKIKFNKEELVMDSNVLRDTGVYLSMVTLTGSVESVVISNNTADTVNLSNWKLVSEVGGQEYIFPKGTEIPAQGQLKVVSGRGAKAEQPGVILWNNSYIWNNDGDPAVLYAPSGQLVSRFPREE</sequence>
<name>A0A8A7KHC1_9FIRM</name>
<evidence type="ECO:0000313" key="2">
    <source>
        <dbReference type="EMBL" id="QTL98929.1"/>
    </source>
</evidence>
<feature type="domain" description="LTD" evidence="1">
    <location>
        <begin position="296"/>
        <end position="401"/>
    </location>
</feature>
<accession>A0A8A7KHC1</accession>
<dbReference type="PANTHER" id="PTHR30619:SF7">
    <property type="entry name" value="BETA-LACTAMASE DOMAIN PROTEIN"/>
    <property type="match status" value="1"/>
</dbReference>
<reference evidence="2" key="1">
    <citation type="submission" date="2019-12" db="EMBL/GenBank/DDBJ databases">
        <authorList>
            <person name="zhang j."/>
            <person name="sun C.M."/>
        </authorList>
    </citation>
    <scope>NUCLEOTIDE SEQUENCE</scope>
    <source>
        <strain evidence="2">NS-1</strain>
    </source>
</reference>
<dbReference type="SUPFAM" id="SSF74853">
    <property type="entry name" value="Lamin A/C globular tail domain"/>
    <property type="match status" value="1"/>
</dbReference>
<dbReference type="SUPFAM" id="SSF56281">
    <property type="entry name" value="Metallo-hydrolase/oxidoreductase"/>
    <property type="match status" value="1"/>
</dbReference>
<keyword evidence="3" id="KW-1185">Reference proteome</keyword>
<dbReference type="EMBL" id="CP046640">
    <property type="protein sequence ID" value="QTL98929.1"/>
    <property type="molecule type" value="Genomic_DNA"/>
</dbReference>
<dbReference type="PANTHER" id="PTHR30619">
    <property type="entry name" value="DNA INTERNALIZATION/COMPETENCE PROTEIN COMEC/REC2"/>
    <property type="match status" value="1"/>
</dbReference>
<organism evidence="2 3">
    <name type="scientific">Iocasia fonsfrigidae</name>
    <dbReference type="NCBI Taxonomy" id="2682810"/>
    <lineage>
        <taxon>Bacteria</taxon>
        <taxon>Bacillati</taxon>
        <taxon>Bacillota</taxon>
        <taxon>Clostridia</taxon>
        <taxon>Halanaerobiales</taxon>
        <taxon>Halanaerobiaceae</taxon>
        <taxon>Iocasia</taxon>
    </lineage>
</organism>
<proteinExistence type="predicted"/>
<dbReference type="InterPro" id="IPR001322">
    <property type="entry name" value="Lamin_tail_dom"/>
</dbReference>
<dbReference type="InterPro" id="IPR036866">
    <property type="entry name" value="RibonucZ/Hydroxyglut_hydro"/>
</dbReference>
<evidence type="ECO:0000313" key="3">
    <source>
        <dbReference type="Proteomes" id="UP000665020"/>
    </source>
</evidence>
<dbReference type="CDD" id="cd07731">
    <property type="entry name" value="ComA-like_MBL-fold"/>
    <property type="match status" value="1"/>
</dbReference>
<gene>
    <name evidence="2" type="ORF">GM661_13645</name>
</gene>
<dbReference type="Pfam" id="PF00753">
    <property type="entry name" value="Lactamase_B"/>
    <property type="match status" value="1"/>
</dbReference>
<protein>
    <submittedName>
        <fullName evidence="2">MBL fold metallo-hydrolase</fullName>
    </submittedName>
</protein>
<dbReference type="RefSeq" id="WP_230867332.1">
    <property type="nucleotide sequence ID" value="NZ_CP046640.1"/>
</dbReference>
<dbReference type="Pfam" id="PF00932">
    <property type="entry name" value="LTD"/>
    <property type="match status" value="1"/>
</dbReference>
<dbReference type="Gene3D" id="2.60.40.1260">
    <property type="entry name" value="Lamin Tail domain"/>
    <property type="match status" value="1"/>
</dbReference>
<dbReference type="Proteomes" id="UP000665020">
    <property type="component" value="Chromosome"/>
</dbReference>
<evidence type="ECO:0000259" key="1">
    <source>
        <dbReference type="PROSITE" id="PS51841"/>
    </source>
</evidence>
<dbReference type="AlphaFoldDB" id="A0A8A7KHC1"/>
<dbReference type="InterPro" id="IPR052159">
    <property type="entry name" value="Competence_DNA_uptake"/>
</dbReference>
<dbReference type="InterPro" id="IPR036415">
    <property type="entry name" value="Lamin_tail_dom_sf"/>
</dbReference>
<dbReference type="InterPro" id="IPR001279">
    <property type="entry name" value="Metallo-B-lactamas"/>
</dbReference>
<dbReference type="KEGG" id="ifn:GM661_13645"/>
<dbReference type="InterPro" id="IPR035681">
    <property type="entry name" value="ComA-like_MBL"/>
</dbReference>
<dbReference type="Gene3D" id="3.60.15.10">
    <property type="entry name" value="Ribonuclease Z/Hydroxyacylglutathione hydrolase-like"/>
    <property type="match status" value="1"/>
</dbReference>